<feature type="compositionally biased region" description="Basic and acidic residues" evidence="3">
    <location>
        <begin position="492"/>
        <end position="502"/>
    </location>
</feature>
<dbReference type="GeneID" id="111016654"/>
<dbReference type="AlphaFoldDB" id="A0A6J1D158"/>
<dbReference type="Proteomes" id="UP000504603">
    <property type="component" value="Unplaced"/>
</dbReference>
<organism evidence="5 6">
    <name type="scientific">Momordica charantia</name>
    <name type="common">Bitter gourd</name>
    <name type="synonym">Balsam pear</name>
    <dbReference type="NCBI Taxonomy" id="3673"/>
    <lineage>
        <taxon>Eukaryota</taxon>
        <taxon>Viridiplantae</taxon>
        <taxon>Streptophyta</taxon>
        <taxon>Embryophyta</taxon>
        <taxon>Tracheophyta</taxon>
        <taxon>Spermatophyta</taxon>
        <taxon>Magnoliopsida</taxon>
        <taxon>eudicotyledons</taxon>
        <taxon>Gunneridae</taxon>
        <taxon>Pentapetalae</taxon>
        <taxon>rosids</taxon>
        <taxon>fabids</taxon>
        <taxon>Cucurbitales</taxon>
        <taxon>Cucurbitaceae</taxon>
        <taxon>Momordiceae</taxon>
        <taxon>Momordica</taxon>
    </lineage>
</organism>
<dbReference type="RefSeq" id="XP_022147805.1">
    <property type="nucleotide sequence ID" value="XM_022292113.1"/>
</dbReference>
<feature type="compositionally biased region" description="Polar residues" evidence="3">
    <location>
        <begin position="380"/>
        <end position="404"/>
    </location>
</feature>
<evidence type="ECO:0000256" key="1">
    <source>
        <dbReference type="ARBA" id="ARBA00004123"/>
    </source>
</evidence>
<feature type="compositionally biased region" description="Low complexity" evidence="3">
    <location>
        <begin position="528"/>
        <end position="539"/>
    </location>
</feature>
<sequence length="863" mass="96985">MMEENGNLVVAPDWRAEINTEARRKIVDSICAKLKEQWPAYGHDGIISEGITNLAMKFEEEMFNKANSKDHYIYNISRKMSRIENRHEGSSSIQDHPAFSSDKSVVQKKKEAVFVSQPLPQMTNQPYPRPMVHNQRQQLAAPNPLLRQNIMQLTPQSHEQLQRQNLNARQLHQQFGMHSQSCVRPQNTLISPCRPLGLQSRDSGVYIPPQMFPPHSEVMNLQPNENLRAQIKEEVIGEDVQASKFVQPHHTPRGPNTMIEQHKQHQSMGVSAVLIENPKGEDWHDQAYNEMQGLKMTCLPLLKESYERAAKLCLEVGQTEQIQKCKNHMSLMQKMTNFLELPRDKITYFTKEKFYQSMKSIEKFAKAHENRNTFLVNKQQPLHGQPGISQSHINPVQRSDNANPHFQPLNLAATGSSDSSSPRTPSEIGSSRPEANRIQKNLLQKRQQPEIIKQEFQSSWIQQMQKSTESIQAINRSGVSLQNHLNSKHSPQSHEEASQLSKIAERALSKDPCSSVYGRDGRASPTPSSSTVGLGKSSSNVSCLSSLNFQYPETRNSVNLLNSKTKIQVKSHEIRSSGISTSQFAEPTSLGSSQHLSTATQPLNRLLKAVDSMSDQALRTAISGISSVGNMCDTVTEPSVFGTRCHQKAAHLSLQDGFGSSNNMKRKICAITLNDMPSPCSDNDGSELTVTSRSKKLKKLTDNALLEEMRNINQRLVETVLELDSAQNVNRRFANAGTVVRCTYSAVSDRNNLMFHFANTLKLPVLSVKLLVPLDYPEDYPVFLSKFNTDCGNEDEECRDLSRKATSMLRAFLRTAPERLSLGEYARAWDQCARYVVSEYAQRTGGGCFSSRYGTWEDCVAAT</sequence>
<protein>
    <submittedName>
        <fullName evidence="6">Probable mediator of RNA polymerase II transcription subunit 15c isoform X1</fullName>
    </submittedName>
</protein>
<keyword evidence="5" id="KW-1185">Reference proteome</keyword>
<evidence type="ECO:0000256" key="2">
    <source>
        <dbReference type="ARBA" id="ARBA00023242"/>
    </source>
</evidence>
<reference evidence="6" key="1">
    <citation type="submission" date="2025-08" db="UniProtKB">
        <authorList>
            <consortium name="RefSeq"/>
        </authorList>
    </citation>
    <scope>IDENTIFICATION</scope>
    <source>
        <strain evidence="6">OHB3-1</strain>
    </source>
</reference>
<proteinExistence type="predicted"/>
<dbReference type="Pfam" id="PF16987">
    <property type="entry name" value="KIX_2"/>
    <property type="match status" value="1"/>
</dbReference>
<feature type="domain" description="Mediator complex subunit 15 KIX" evidence="4">
    <location>
        <begin position="12"/>
        <end position="88"/>
    </location>
</feature>
<dbReference type="GO" id="GO:0031490">
    <property type="term" value="F:chromatin DNA binding"/>
    <property type="evidence" value="ECO:0007669"/>
    <property type="project" value="InterPro"/>
</dbReference>
<evidence type="ECO:0000256" key="3">
    <source>
        <dbReference type="SAM" id="MobiDB-lite"/>
    </source>
</evidence>
<dbReference type="KEGG" id="mcha:111016654"/>
<dbReference type="Gene3D" id="1.10.246.20">
    <property type="entry name" value="Coactivator CBP, KIX domain"/>
    <property type="match status" value="1"/>
</dbReference>
<dbReference type="GO" id="GO:0005634">
    <property type="term" value="C:nucleus"/>
    <property type="evidence" value="ECO:0007669"/>
    <property type="project" value="UniProtKB-SubCell"/>
</dbReference>
<dbReference type="InterPro" id="IPR036529">
    <property type="entry name" value="KIX_dom_sf"/>
</dbReference>
<dbReference type="InterPro" id="IPR036546">
    <property type="entry name" value="MED15_KIX"/>
</dbReference>
<keyword evidence="2" id="KW-0539">Nucleus</keyword>
<feature type="region of interest" description="Disordered" evidence="3">
    <location>
        <begin position="380"/>
        <end position="435"/>
    </location>
</feature>
<name>A0A6J1D158_MOMCH</name>
<accession>A0A6J1D158</accession>
<dbReference type="PANTHER" id="PTHR33137">
    <property type="entry name" value="MEDIATOR OF RNA POLYMERASE II TRANSCRIPTION SUBUNIT 15A-RELATED"/>
    <property type="match status" value="1"/>
</dbReference>
<dbReference type="OrthoDB" id="1896842at2759"/>
<gene>
    <name evidence="6" type="primary">LOC111016654</name>
</gene>
<dbReference type="GO" id="GO:0003713">
    <property type="term" value="F:transcription coactivator activity"/>
    <property type="evidence" value="ECO:0007669"/>
    <property type="project" value="InterPro"/>
</dbReference>
<comment type="subcellular location">
    <subcellularLocation>
        <location evidence="1">Nucleus</location>
    </subcellularLocation>
</comment>
<dbReference type="InterPro" id="IPR044661">
    <property type="entry name" value="MED15a/b/c-like"/>
</dbReference>
<feature type="region of interest" description="Disordered" evidence="3">
    <location>
        <begin position="483"/>
        <end position="502"/>
    </location>
</feature>
<evidence type="ECO:0000313" key="5">
    <source>
        <dbReference type="Proteomes" id="UP000504603"/>
    </source>
</evidence>
<evidence type="ECO:0000259" key="4">
    <source>
        <dbReference type="Pfam" id="PF16987"/>
    </source>
</evidence>
<evidence type="ECO:0000313" key="6">
    <source>
        <dbReference type="RefSeq" id="XP_022147805.1"/>
    </source>
</evidence>
<dbReference type="PANTHER" id="PTHR33137:SF4">
    <property type="entry name" value="MEDIATOR OF RNA POLYMERASE II TRANSCRIPTION SUBUNIT 15A-RELATED"/>
    <property type="match status" value="1"/>
</dbReference>
<feature type="region of interest" description="Disordered" evidence="3">
    <location>
        <begin position="509"/>
        <end position="539"/>
    </location>
</feature>
<dbReference type="SUPFAM" id="SSF47040">
    <property type="entry name" value="Kix domain of CBP (creb binding protein)"/>
    <property type="match status" value="1"/>
</dbReference>